<feature type="transmembrane region" description="Helical" evidence="6">
    <location>
        <begin position="187"/>
        <end position="212"/>
    </location>
</feature>
<comment type="caution">
    <text evidence="7">The sequence shown here is derived from an EMBL/GenBank/DDBJ whole genome shotgun (WGS) entry which is preliminary data.</text>
</comment>
<keyword evidence="8" id="KW-1185">Reference proteome</keyword>
<evidence type="ECO:0000313" key="8">
    <source>
        <dbReference type="Proteomes" id="UP001596147"/>
    </source>
</evidence>
<dbReference type="PANTHER" id="PTHR28384">
    <property type="entry name" value="PROGRESSIVE ANKYLOSIS PROTEIN HOMOLOG"/>
    <property type="match status" value="1"/>
</dbReference>
<evidence type="ECO:0000256" key="4">
    <source>
        <dbReference type="ARBA" id="ARBA00022989"/>
    </source>
</evidence>
<evidence type="ECO:0000256" key="3">
    <source>
        <dbReference type="ARBA" id="ARBA00022692"/>
    </source>
</evidence>
<keyword evidence="5 6" id="KW-0472">Membrane</keyword>
<reference evidence="8" key="1">
    <citation type="journal article" date="2019" name="Int. J. Syst. Evol. Microbiol.">
        <title>The Global Catalogue of Microorganisms (GCM) 10K type strain sequencing project: providing services to taxonomists for standard genome sequencing and annotation.</title>
        <authorList>
            <consortium name="The Broad Institute Genomics Platform"/>
            <consortium name="The Broad Institute Genome Sequencing Center for Infectious Disease"/>
            <person name="Wu L."/>
            <person name="Ma J."/>
        </authorList>
    </citation>
    <scope>NUCLEOTIDE SEQUENCE [LARGE SCALE GENOMIC DNA]</scope>
    <source>
        <strain evidence="8">CGMCC 1.12237</strain>
    </source>
</reference>
<dbReference type="Proteomes" id="UP001596147">
    <property type="component" value="Unassembled WGS sequence"/>
</dbReference>
<accession>A0ABW0LFL1</accession>
<feature type="transmembrane region" description="Helical" evidence="6">
    <location>
        <begin position="233"/>
        <end position="251"/>
    </location>
</feature>
<feature type="transmembrane region" description="Helical" evidence="6">
    <location>
        <begin position="127"/>
        <end position="146"/>
    </location>
</feature>
<sequence length="439" mass="48748">MKKQQNVAFLTLVNFFIPLSLSATLVTVSHVIINSTLARSSNPAVVIASYSVAMSLFGIFERCAVILRQTCATLVRDKHSFKLVSRLTMFVLAAILIISLIIGYSPIGDMFFLKVLGVKEHMLEPTLSAYRVLMFVTIFSGIRCLYQGVIITNLKTKWLTIGMIFRLVFMGGLAWVLLHFGLVEHGYIGSIIFLVGMVVEAIVSFIEGRSIVKKIPDKKPDHHVVHSSQVRKFYSPLLMASLIAVMISPAINGVLGWSKDAEIAIASYAVAFSILNLLLSFASYLHQIVINFYEQDAKLVLRFTMIFSLIPTLLLIAIAFTPIGAWGLQHIMGVSGELLDQSLRALKFFIVFTLFFPWLDYVNGVLMLKGQTKVMTFSQAGNVITTITFLIVLILLIPNGSGYIGALAQSLGVMVEASIAFIMLRRYMHKPLLKIRKLS</sequence>
<evidence type="ECO:0000256" key="2">
    <source>
        <dbReference type="ARBA" id="ARBA00022448"/>
    </source>
</evidence>
<organism evidence="7 8">
    <name type="scientific">Lederbergia graminis</name>
    <dbReference type="NCBI Taxonomy" id="735518"/>
    <lineage>
        <taxon>Bacteria</taxon>
        <taxon>Bacillati</taxon>
        <taxon>Bacillota</taxon>
        <taxon>Bacilli</taxon>
        <taxon>Bacillales</taxon>
        <taxon>Bacillaceae</taxon>
        <taxon>Lederbergia</taxon>
    </lineage>
</organism>
<dbReference type="EMBL" id="JBHSMC010000009">
    <property type="protein sequence ID" value="MFC5464535.1"/>
    <property type="molecule type" value="Genomic_DNA"/>
</dbReference>
<keyword evidence="3 6" id="KW-0812">Transmembrane</keyword>
<feature type="transmembrane region" description="Helical" evidence="6">
    <location>
        <begin position="403"/>
        <end position="424"/>
    </location>
</feature>
<dbReference type="PANTHER" id="PTHR28384:SF1">
    <property type="entry name" value="PROGRESSIVE ANKYLOSIS PROTEIN HOMOLOG"/>
    <property type="match status" value="1"/>
</dbReference>
<feature type="transmembrane region" description="Helical" evidence="6">
    <location>
        <begin position="45"/>
        <end position="67"/>
    </location>
</feature>
<feature type="transmembrane region" description="Helical" evidence="6">
    <location>
        <begin position="306"/>
        <end position="328"/>
    </location>
</feature>
<dbReference type="InterPro" id="IPR009887">
    <property type="entry name" value="ANKH"/>
</dbReference>
<dbReference type="RefSeq" id="WP_382349513.1">
    <property type="nucleotide sequence ID" value="NZ_JBHSMC010000009.1"/>
</dbReference>
<protein>
    <submittedName>
        <fullName evidence="7">Multi antimicrobial extrusion protein MatE</fullName>
    </submittedName>
</protein>
<keyword evidence="2" id="KW-0813">Transport</keyword>
<comment type="subcellular location">
    <subcellularLocation>
        <location evidence="1">Membrane</location>
        <topology evidence="1">Multi-pass membrane protein</topology>
    </subcellularLocation>
</comment>
<gene>
    <name evidence="7" type="ORF">ACFPM4_07205</name>
</gene>
<feature type="transmembrane region" description="Helical" evidence="6">
    <location>
        <begin position="380"/>
        <end position="397"/>
    </location>
</feature>
<feature type="transmembrane region" description="Helical" evidence="6">
    <location>
        <begin position="263"/>
        <end position="285"/>
    </location>
</feature>
<evidence type="ECO:0000313" key="7">
    <source>
        <dbReference type="EMBL" id="MFC5464535.1"/>
    </source>
</evidence>
<name>A0ABW0LFL1_9BACI</name>
<evidence type="ECO:0000256" key="6">
    <source>
        <dbReference type="SAM" id="Phobius"/>
    </source>
</evidence>
<evidence type="ECO:0000256" key="5">
    <source>
        <dbReference type="ARBA" id="ARBA00023136"/>
    </source>
</evidence>
<proteinExistence type="predicted"/>
<feature type="transmembrane region" description="Helical" evidence="6">
    <location>
        <begin position="348"/>
        <end position="368"/>
    </location>
</feature>
<feature type="transmembrane region" description="Helical" evidence="6">
    <location>
        <begin position="87"/>
        <end position="107"/>
    </location>
</feature>
<evidence type="ECO:0000256" key="1">
    <source>
        <dbReference type="ARBA" id="ARBA00004141"/>
    </source>
</evidence>
<feature type="transmembrane region" description="Helical" evidence="6">
    <location>
        <begin position="7"/>
        <end position="33"/>
    </location>
</feature>
<keyword evidence="4 6" id="KW-1133">Transmembrane helix</keyword>
<feature type="transmembrane region" description="Helical" evidence="6">
    <location>
        <begin position="158"/>
        <end position="181"/>
    </location>
</feature>